<evidence type="ECO:0000313" key="1">
    <source>
        <dbReference type="EMBL" id="MFM9328040.1"/>
    </source>
</evidence>
<proteinExistence type="predicted"/>
<protein>
    <submittedName>
        <fullName evidence="1">ABC transporter permease</fullName>
    </submittedName>
</protein>
<comment type="caution">
    <text evidence="1">The sequence shown here is derived from an EMBL/GenBank/DDBJ whole genome shotgun (WGS) entry which is preliminary data.</text>
</comment>
<dbReference type="Proteomes" id="UP001631969">
    <property type="component" value="Unassembled WGS sequence"/>
</dbReference>
<accession>A0ACC7NV46</accession>
<dbReference type="EMBL" id="JBJURJ010000004">
    <property type="protein sequence ID" value="MFM9328040.1"/>
    <property type="molecule type" value="Genomic_DNA"/>
</dbReference>
<gene>
    <name evidence="1" type="ORF">ACI1P1_07075</name>
</gene>
<evidence type="ECO:0000313" key="2">
    <source>
        <dbReference type="Proteomes" id="UP001631969"/>
    </source>
</evidence>
<sequence>MEDIQVSRQLAAETVRVRKKPSYFVKNHPFYLMLVPAVLYFLIFRYIPLAGSVIAFKDYNIFKGIIASDWVGLQWFQQLFTFPKFVRLLQNTLLIGFYQIIFSFPAPIVLAILMNELRMMKLKRVVQTIVYLPHFLSWTIVAGLVYMLLSVQTGLVNTVYVNLTGNEPINFLQNADYVRTVIVTSGMWKEVGWGTIIFLAALTGISPSLYEASTIDGAGRWKQFVHITLPGLLPAITVMLLLKLGHVMDLGFEQIYPFLNPLTSEKADVFDTYTYRAGVVGGQYSFTTAVGLFKSVVGFALLLVSNKASKLTTGEGLF</sequence>
<name>A0ACC7NV46_9BACL</name>
<keyword evidence="2" id="KW-1185">Reference proteome</keyword>
<organism evidence="1 2">
    <name type="scientific">Paenibacillus mesotrionivorans</name>
    <dbReference type="NCBI Taxonomy" id="3160968"/>
    <lineage>
        <taxon>Bacteria</taxon>
        <taxon>Bacillati</taxon>
        <taxon>Bacillota</taxon>
        <taxon>Bacilli</taxon>
        <taxon>Bacillales</taxon>
        <taxon>Paenibacillaceae</taxon>
        <taxon>Paenibacillus</taxon>
    </lineage>
</organism>
<reference evidence="1" key="1">
    <citation type="submission" date="2024-12" db="EMBL/GenBank/DDBJ databases">
        <authorList>
            <person name="Wu N."/>
        </authorList>
    </citation>
    <scope>NUCLEOTIDE SEQUENCE</scope>
    <source>
        <strain evidence="1">P15</strain>
    </source>
</reference>